<evidence type="ECO:0000313" key="2">
    <source>
        <dbReference type="Proteomes" id="UP000248924"/>
    </source>
</evidence>
<dbReference type="RefSeq" id="WP_111216942.1">
    <property type="nucleotide sequence ID" value="NZ_POTY01000184.1"/>
</dbReference>
<evidence type="ECO:0000313" key="1">
    <source>
        <dbReference type="EMBL" id="PZG13200.1"/>
    </source>
</evidence>
<dbReference type="OrthoDB" id="5189601at2"/>
<accession>A0A2W2EHU1</accession>
<comment type="caution">
    <text evidence="1">The sequence shown here is derived from an EMBL/GenBank/DDBJ whole genome shotgun (WGS) entry which is preliminary data.</text>
</comment>
<dbReference type="AlphaFoldDB" id="A0A2W2EHU1"/>
<dbReference type="EMBL" id="POTY01000184">
    <property type="protein sequence ID" value="PZG13200.1"/>
    <property type="molecule type" value="Genomic_DNA"/>
</dbReference>
<organism evidence="1 2">
    <name type="scientific">Micromonospora craterilacus</name>
    <dbReference type="NCBI Taxonomy" id="1655439"/>
    <lineage>
        <taxon>Bacteria</taxon>
        <taxon>Bacillati</taxon>
        <taxon>Actinomycetota</taxon>
        <taxon>Actinomycetes</taxon>
        <taxon>Micromonosporales</taxon>
        <taxon>Micromonosporaceae</taxon>
        <taxon>Micromonospora</taxon>
    </lineage>
</organism>
<reference evidence="1 2" key="1">
    <citation type="submission" date="2018-01" db="EMBL/GenBank/DDBJ databases">
        <title>Draft genome sequence of Jishengella sp. NA12.</title>
        <authorList>
            <person name="Sahin N."/>
            <person name="Ay H."/>
            <person name="Saygin H."/>
        </authorList>
    </citation>
    <scope>NUCLEOTIDE SEQUENCE [LARGE SCALE GENOMIC DNA]</scope>
    <source>
        <strain evidence="1 2">NA12</strain>
    </source>
</reference>
<sequence>MNNSVAFPGSRIGLHVTDAATVAGLQLVAGGGGLVVGRNRQQEPVGLRVFRAEPTRLMLTGGVRAAELLAFRALALGARLFIQTAREQEWDAFLRRCVIGREIASFLPPGVAPPLPATPTEPQLVVIDTGPVTGPDTNLSAPWRATLVVRDDLAGWDVEVLVRSDIVVLQRLTETEAATAANALGLVSVQSWFTQLHPEMVGLITKGKVQWVMLSMTGTERQLIGPVARGG</sequence>
<keyword evidence="2" id="KW-1185">Reference proteome</keyword>
<proteinExistence type="predicted"/>
<gene>
    <name evidence="1" type="ORF">C1I95_24145</name>
</gene>
<dbReference type="Proteomes" id="UP000248924">
    <property type="component" value="Unassembled WGS sequence"/>
</dbReference>
<protein>
    <submittedName>
        <fullName evidence="1">Uncharacterized protein</fullName>
    </submittedName>
</protein>
<name>A0A2W2EHU1_9ACTN</name>